<evidence type="ECO:0000256" key="1">
    <source>
        <dbReference type="ARBA" id="ARBA00004236"/>
    </source>
</evidence>
<comment type="subcellular location">
    <subcellularLocation>
        <location evidence="1">Cell membrane</location>
    </subcellularLocation>
</comment>
<reference evidence="14 15" key="1">
    <citation type="submission" date="2023-09" db="EMBL/GenBank/DDBJ databases">
        <title>Nesidiocoris tenuis whole genome shotgun sequence.</title>
        <authorList>
            <person name="Shibata T."/>
            <person name="Shimoda M."/>
            <person name="Kobayashi T."/>
            <person name="Uehara T."/>
        </authorList>
    </citation>
    <scope>NUCLEOTIDE SEQUENCE [LARGE SCALE GENOMIC DNA]</scope>
    <source>
        <strain evidence="14 15">Japan</strain>
    </source>
</reference>
<evidence type="ECO:0000256" key="8">
    <source>
        <dbReference type="ARBA" id="ARBA00023136"/>
    </source>
</evidence>
<gene>
    <name evidence="14" type="ORF">NTJ_12713</name>
</gene>
<keyword evidence="7 13" id="KW-1133">Transmembrane helix</keyword>
<evidence type="ECO:0000313" key="15">
    <source>
        <dbReference type="Proteomes" id="UP001307889"/>
    </source>
</evidence>
<evidence type="ECO:0000256" key="4">
    <source>
        <dbReference type="ARBA" id="ARBA00022606"/>
    </source>
</evidence>
<evidence type="ECO:0000256" key="6">
    <source>
        <dbReference type="ARBA" id="ARBA00022725"/>
    </source>
</evidence>
<dbReference type="Proteomes" id="UP001307889">
    <property type="component" value="Chromosome 11"/>
</dbReference>
<evidence type="ECO:0000256" key="9">
    <source>
        <dbReference type="ARBA" id="ARBA00023157"/>
    </source>
</evidence>
<evidence type="ECO:0000256" key="3">
    <source>
        <dbReference type="ARBA" id="ARBA00022475"/>
    </source>
</evidence>
<keyword evidence="4" id="KW-0716">Sensory transduction</keyword>
<evidence type="ECO:0000256" key="5">
    <source>
        <dbReference type="ARBA" id="ARBA00022692"/>
    </source>
</evidence>
<keyword evidence="11" id="KW-0325">Glycoprotein</keyword>
<keyword evidence="6" id="KW-0552">Olfaction</keyword>
<proteinExistence type="inferred from homology"/>
<accession>A0ABN7B671</accession>
<comment type="similarity">
    <text evidence="2">Belongs to the CD36 family.</text>
</comment>
<keyword evidence="5 13" id="KW-0812">Transmembrane</keyword>
<name>A0ABN7B671_9HEMI</name>
<keyword evidence="9" id="KW-1015">Disulfide bond</keyword>
<dbReference type="PANTHER" id="PTHR11923:SF109">
    <property type="entry name" value="SENSORY NEURON MEMBRANE PROTEIN 2"/>
    <property type="match status" value="1"/>
</dbReference>
<protein>
    <recommendedName>
        <fullName evidence="12">Sensory neuron membrane protein 2</fullName>
    </recommendedName>
</protein>
<evidence type="ECO:0000256" key="7">
    <source>
        <dbReference type="ARBA" id="ARBA00022989"/>
    </source>
</evidence>
<dbReference type="PANTHER" id="PTHR11923">
    <property type="entry name" value="SCAVENGER RECEPTOR CLASS B TYPE-1 SR-B1"/>
    <property type="match status" value="1"/>
</dbReference>
<dbReference type="Pfam" id="PF01130">
    <property type="entry name" value="CD36"/>
    <property type="match status" value="1"/>
</dbReference>
<keyword evidence="10" id="KW-0675">Receptor</keyword>
<evidence type="ECO:0000256" key="12">
    <source>
        <dbReference type="ARBA" id="ARBA00040645"/>
    </source>
</evidence>
<keyword evidence="15" id="KW-1185">Reference proteome</keyword>
<evidence type="ECO:0000256" key="13">
    <source>
        <dbReference type="SAM" id="Phobius"/>
    </source>
</evidence>
<dbReference type="PRINTS" id="PR01609">
    <property type="entry name" value="CD36FAMILY"/>
</dbReference>
<evidence type="ECO:0000256" key="2">
    <source>
        <dbReference type="ARBA" id="ARBA00010532"/>
    </source>
</evidence>
<dbReference type="EMBL" id="AP028919">
    <property type="protein sequence ID" value="BES99895.1"/>
    <property type="molecule type" value="Genomic_DNA"/>
</dbReference>
<sequence length="370" mass="41203">MRKCYNWLFVAGAGVLVVVGILIFHYAILPIIVHKQVAETLQLNNGTDAWDRFVNLPVPLYFRVYIFNLINPDAVARGEKAIVKEVGPYVYKETREKFNLQLFDDNDTVRYEERTKFEFDAKLSHPLTEDDYIQPTNPTAPIVYSIVERLPEVSFLSELLDPGFKAMFGDRYGLTLNVTVRQLLFDGVEAKCPPNGTIVNRLVCSAIHNFPLVKVGRRLPNGDLSIAILRFKNETSGGVFEIYRGNHDFEKIGMITSINGAPTVDNWPGERCNLVSGTYAESLIKPFLTMDSKFSFYDDDACTASPMSGDSEETVEGIDCLKFTPASSFLSPVTDHPENYCYCPGSIGGLTQGTACLKKGVMDISPCQGT</sequence>
<dbReference type="InterPro" id="IPR002159">
    <property type="entry name" value="CD36_fam"/>
</dbReference>
<evidence type="ECO:0000256" key="10">
    <source>
        <dbReference type="ARBA" id="ARBA00023170"/>
    </source>
</evidence>
<keyword evidence="8 13" id="KW-0472">Membrane</keyword>
<keyword evidence="3" id="KW-1003">Cell membrane</keyword>
<organism evidence="14 15">
    <name type="scientific">Nesidiocoris tenuis</name>
    <dbReference type="NCBI Taxonomy" id="355587"/>
    <lineage>
        <taxon>Eukaryota</taxon>
        <taxon>Metazoa</taxon>
        <taxon>Ecdysozoa</taxon>
        <taxon>Arthropoda</taxon>
        <taxon>Hexapoda</taxon>
        <taxon>Insecta</taxon>
        <taxon>Pterygota</taxon>
        <taxon>Neoptera</taxon>
        <taxon>Paraneoptera</taxon>
        <taxon>Hemiptera</taxon>
        <taxon>Heteroptera</taxon>
        <taxon>Panheteroptera</taxon>
        <taxon>Cimicomorpha</taxon>
        <taxon>Miridae</taxon>
        <taxon>Dicyphina</taxon>
        <taxon>Nesidiocoris</taxon>
    </lineage>
</organism>
<evidence type="ECO:0000313" key="14">
    <source>
        <dbReference type="EMBL" id="BES99895.1"/>
    </source>
</evidence>
<evidence type="ECO:0000256" key="11">
    <source>
        <dbReference type="ARBA" id="ARBA00023180"/>
    </source>
</evidence>
<feature type="transmembrane region" description="Helical" evidence="13">
    <location>
        <begin position="7"/>
        <end position="28"/>
    </location>
</feature>